<feature type="transmembrane region" description="Helical" evidence="3">
    <location>
        <begin position="160"/>
        <end position="180"/>
    </location>
</feature>
<evidence type="ECO:0000259" key="6">
    <source>
        <dbReference type="Pfam" id="PF04389"/>
    </source>
</evidence>
<feature type="region of interest" description="Disordered" evidence="2">
    <location>
        <begin position="1"/>
        <end position="47"/>
    </location>
</feature>
<comment type="caution">
    <text evidence="7">The sequence shown here is derived from an EMBL/GenBank/DDBJ whole genome shotgun (WGS) entry which is preliminary data.</text>
</comment>
<dbReference type="Gene3D" id="1.20.930.40">
    <property type="entry name" value="Transferrin receptor-like, dimerisation domain"/>
    <property type="match status" value="1"/>
</dbReference>
<gene>
    <name evidence="7" type="ORF">OEA41_010522</name>
</gene>
<reference evidence="7" key="1">
    <citation type="submission" date="2022-11" db="EMBL/GenBank/DDBJ databases">
        <title>Chromosomal genome sequence assembly and mating type (MAT) locus characterization of the leprose asexual lichenized fungus Lepraria neglecta (Nyl.) Erichsen.</title>
        <authorList>
            <person name="Allen J.L."/>
            <person name="Pfeffer B."/>
        </authorList>
    </citation>
    <scope>NUCLEOTIDE SEQUENCE</scope>
    <source>
        <strain evidence="7">Allen 5258</strain>
    </source>
</reference>
<organism evidence="7 8">
    <name type="scientific">Lepraria neglecta</name>
    <dbReference type="NCBI Taxonomy" id="209136"/>
    <lineage>
        <taxon>Eukaryota</taxon>
        <taxon>Fungi</taxon>
        <taxon>Dikarya</taxon>
        <taxon>Ascomycota</taxon>
        <taxon>Pezizomycotina</taxon>
        <taxon>Lecanoromycetes</taxon>
        <taxon>OSLEUM clade</taxon>
        <taxon>Lecanoromycetidae</taxon>
        <taxon>Lecanorales</taxon>
        <taxon>Lecanorineae</taxon>
        <taxon>Stereocaulaceae</taxon>
        <taxon>Lepraria</taxon>
    </lineage>
</organism>
<dbReference type="Pfam" id="PF04253">
    <property type="entry name" value="TFR_dimer"/>
    <property type="match status" value="1"/>
</dbReference>
<dbReference type="FunFam" id="3.40.630.10:FF:000101">
    <property type="entry name" value="N-acetylated alpha-linked acidic dipeptidase like 1"/>
    <property type="match status" value="1"/>
</dbReference>
<dbReference type="SUPFAM" id="SSF53187">
    <property type="entry name" value="Zn-dependent exopeptidases"/>
    <property type="match status" value="1"/>
</dbReference>
<sequence>MVEEKPNKYDQQESLPIPTYNEAISSRPSSSQSFLGPSEISHDAERQGLLGRRQPQHDGYHVPTVQSARSSLDFLPSSGENSPRGSTEELRREILQMDVVEPGADGDSRGLLLRGNLSKRITTLTQSLSSINLPFRQWLPSRDYILDKIPFLIRDLRPNWIIAGRFFALVLVLFLAYLLFLSDVFAINRRQGNGSVYYYPDSIRNFVRDHINETYIREHSQYITSFPHIAGTKGSFVLAEYVQDLFIESELEEVRLEQFDVYLNYPKKGGRRVAIVDPPELTWEAKIEEELAYADKREQTLVFHGHSRSGTVKGPLIYANYGSKEDFKRLEDQGISLKGAIAIVRYYGSQGDRALKIKAAELVGAVGCIIYSDPAEDGFERGDPYPQGRYMSSDGVQRGGVSLMSWVVGDVLSSGFASLPGEQRRDSKDNNPGLNNIPSIPLAWRDAQKLLQALKGHGKKVDDYWIGGVPGVNQWWTGDSKSPIVELANEQDEVERRPIYNVLGKITGVEQPEKSIIVANHRDAWCFGAADPGSGTAVLLEVVRIFGELQKKGWRPLRTIEFASWDGEEYNMIGSTEHVEARMDGLRSDGFAYLNVDVAVSGSEFKASGSPVLQTALLRVLERVTDPFANKTLRKIWAEKGDTLKGLGGGSDYVAFQDMAGTSSLDMSFLGNPYPYHSCYDNFDWMDKFGDPGFQYHKTMAQVWALLILELADRELLTFDFEVYANAVREYVDSLEAYAREQGAQKKDLDLTVLHEAAEVFMKNAIGFHEWDKAWEEAIGGGGFESNAMAIKRISHNTRKANFETHLLDIDGGLPGREQFKHVLFAPQAWSGYDEAFIPGVRDAIDAKNFTLAQEQAEKVAGILSYASRKLNH</sequence>
<keyword evidence="3" id="KW-0812">Transmembrane</keyword>
<protein>
    <recommendedName>
        <fullName evidence="9">Glutamate carboxypeptidase</fullName>
    </recommendedName>
</protein>
<accession>A0AAE0DFN3</accession>
<dbReference type="EMBL" id="JASNWA010000011">
    <property type="protein sequence ID" value="KAK3167395.1"/>
    <property type="molecule type" value="Genomic_DNA"/>
</dbReference>
<evidence type="ECO:0000259" key="4">
    <source>
        <dbReference type="Pfam" id="PF02225"/>
    </source>
</evidence>
<dbReference type="Pfam" id="PF04389">
    <property type="entry name" value="Peptidase_M28"/>
    <property type="match status" value="1"/>
</dbReference>
<dbReference type="GO" id="GO:0004180">
    <property type="term" value="F:carboxypeptidase activity"/>
    <property type="evidence" value="ECO:0007669"/>
    <property type="project" value="TreeGrafter"/>
</dbReference>
<dbReference type="Gene3D" id="3.50.30.30">
    <property type="match status" value="1"/>
</dbReference>
<dbReference type="InterPro" id="IPR003137">
    <property type="entry name" value="PA_domain"/>
</dbReference>
<dbReference type="InterPro" id="IPR039373">
    <property type="entry name" value="Peptidase_M28B"/>
</dbReference>
<dbReference type="PANTHER" id="PTHR10404">
    <property type="entry name" value="N-ACETYLATED-ALPHA-LINKED ACIDIC DIPEPTIDASE"/>
    <property type="match status" value="1"/>
</dbReference>
<feature type="domain" description="Transferrin receptor-like dimerisation" evidence="5">
    <location>
        <begin position="749"/>
        <end position="871"/>
    </location>
</feature>
<dbReference type="SUPFAM" id="SSF47672">
    <property type="entry name" value="Transferrin receptor-like dimerisation domain"/>
    <property type="match status" value="1"/>
</dbReference>
<dbReference type="FunFam" id="3.50.30.30:FF:000029">
    <property type="entry name" value="Glutamate carboxypeptidase Tre2, putative"/>
    <property type="match status" value="1"/>
</dbReference>
<evidence type="ECO:0000256" key="3">
    <source>
        <dbReference type="SAM" id="Phobius"/>
    </source>
</evidence>
<keyword evidence="3" id="KW-1133">Transmembrane helix</keyword>
<dbReference type="Gene3D" id="3.40.630.10">
    <property type="entry name" value="Zn peptidases"/>
    <property type="match status" value="1"/>
</dbReference>
<evidence type="ECO:0000313" key="7">
    <source>
        <dbReference type="EMBL" id="KAK3167395.1"/>
    </source>
</evidence>
<evidence type="ECO:0000256" key="2">
    <source>
        <dbReference type="SAM" id="MobiDB-lite"/>
    </source>
</evidence>
<feature type="domain" description="Peptidase M28" evidence="6">
    <location>
        <begin position="501"/>
        <end position="687"/>
    </location>
</feature>
<evidence type="ECO:0000313" key="8">
    <source>
        <dbReference type="Proteomes" id="UP001276659"/>
    </source>
</evidence>
<dbReference type="SUPFAM" id="SSF52025">
    <property type="entry name" value="PA domain"/>
    <property type="match status" value="1"/>
</dbReference>
<keyword evidence="3" id="KW-0472">Membrane</keyword>
<feature type="domain" description="PA" evidence="4">
    <location>
        <begin position="312"/>
        <end position="397"/>
    </location>
</feature>
<comment type="similarity">
    <text evidence="1">Belongs to the peptidase M28 family. M28B subfamily.</text>
</comment>
<evidence type="ECO:0000256" key="1">
    <source>
        <dbReference type="ARBA" id="ARBA00005634"/>
    </source>
</evidence>
<dbReference type="Pfam" id="PF02225">
    <property type="entry name" value="PA"/>
    <property type="match status" value="1"/>
</dbReference>
<feature type="compositionally biased region" description="Polar residues" evidence="2">
    <location>
        <begin position="22"/>
        <end position="35"/>
    </location>
</feature>
<dbReference type="InterPro" id="IPR007484">
    <property type="entry name" value="Peptidase_M28"/>
</dbReference>
<dbReference type="CDD" id="cd02121">
    <property type="entry name" value="PA_GCPII_like"/>
    <property type="match status" value="1"/>
</dbReference>
<dbReference type="PANTHER" id="PTHR10404:SF71">
    <property type="entry name" value="CARBOXYPEPTIDASE TRE2, PUTATIVE (AFU_ORTHOLOGUE AFUA_3G10650)-RELATED"/>
    <property type="match status" value="1"/>
</dbReference>
<keyword evidence="8" id="KW-1185">Reference proteome</keyword>
<dbReference type="InterPro" id="IPR007365">
    <property type="entry name" value="TFR-like_dimer_dom"/>
</dbReference>
<evidence type="ECO:0000259" key="5">
    <source>
        <dbReference type="Pfam" id="PF04253"/>
    </source>
</evidence>
<dbReference type="InterPro" id="IPR046450">
    <property type="entry name" value="PA_dom_sf"/>
</dbReference>
<dbReference type="CDD" id="cd08022">
    <property type="entry name" value="M28_PSMA_like"/>
    <property type="match status" value="1"/>
</dbReference>
<feature type="compositionally biased region" description="Basic and acidic residues" evidence="2">
    <location>
        <begin position="1"/>
        <end position="11"/>
    </location>
</feature>
<dbReference type="AlphaFoldDB" id="A0AAE0DFN3"/>
<dbReference type="Proteomes" id="UP001276659">
    <property type="component" value="Unassembled WGS sequence"/>
</dbReference>
<name>A0AAE0DFN3_9LECA</name>
<evidence type="ECO:0008006" key="9">
    <source>
        <dbReference type="Google" id="ProtNLM"/>
    </source>
</evidence>
<proteinExistence type="inferred from homology"/>
<dbReference type="InterPro" id="IPR036757">
    <property type="entry name" value="TFR-like_dimer_dom_sf"/>
</dbReference>